<reference evidence="1 2" key="1">
    <citation type="submission" date="2023-12" db="EMBL/GenBank/DDBJ databases">
        <title>Genome sequencing and assembly of bacterial species from a model synthetic community.</title>
        <authorList>
            <person name="Hogle S.L."/>
        </authorList>
    </citation>
    <scope>NUCLEOTIDE SEQUENCE [LARGE SCALE GENOMIC DNA]</scope>
    <source>
        <strain evidence="1 2">HAMBI_3031</strain>
    </source>
</reference>
<protein>
    <recommendedName>
        <fullName evidence="3">DUF4397 domain-containing protein</fullName>
    </recommendedName>
</protein>
<name>A0ABZ0WAT0_9BACT</name>
<keyword evidence="2" id="KW-1185">Reference proteome</keyword>
<dbReference type="PROSITE" id="PS51257">
    <property type="entry name" value="PROKAR_LIPOPROTEIN"/>
    <property type="match status" value="1"/>
</dbReference>
<dbReference type="EMBL" id="CP139960">
    <property type="protein sequence ID" value="WQD40261.1"/>
    <property type="molecule type" value="Genomic_DNA"/>
</dbReference>
<evidence type="ECO:0000313" key="1">
    <source>
        <dbReference type="EMBL" id="WQD40261.1"/>
    </source>
</evidence>
<proteinExistence type="predicted"/>
<sequence length="258" mass="28678">MKRLYPPALFAAILFLFSCKKDRIENPVVEIPVKTVAFAIKDIDLKERQDWILTGGGLPYSFSISADTLRATPTGAPYLLRYESSSFSFNYIGFELISPDYYTYLQASAKRDVYATSPITVRFPNITDQSNELKFKDADALTAINFETPSGNITDGRFIHRNTLIDFETVNVPNDAVITVLQSAETKPWHYKPGSYKAIVVAVPAISVKIGTEVFKAPVIDPKGMSGNAHYTFKVVYDAGKKTISITDLASKSWSVIH</sequence>
<accession>A0ABZ0WAT0</accession>
<evidence type="ECO:0008006" key="3">
    <source>
        <dbReference type="Google" id="ProtNLM"/>
    </source>
</evidence>
<dbReference type="RefSeq" id="WP_114789642.1">
    <property type="nucleotide sequence ID" value="NZ_CP139960.1"/>
</dbReference>
<evidence type="ECO:0000313" key="2">
    <source>
        <dbReference type="Proteomes" id="UP001325680"/>
    </source>
</evidence>
<gene>
    <name evidence="1" type="ORF">U0035_08905</name>
</gene>
<dbReference type="Proteomes" id="UP001325680">
    <property type="component" value="Chromosome"/>
</dbReference>
<organism evidence="1 2">
    <name type="scientific">Niabella yanshanensis</name>
    <dbReference type="NCBI Taxonomy" id="577386"/>
    <lineage>
        <taxon>Bacteria</taxon>
        <taxon>Pseudomonadati</taxon>
        <taxon>Bacteroidota</taxon>
        <taxon>Chitinophagia</taxon>
        <taxon>Chitinophagales</taxon>
        <taxon>Chitinophagaceae</taxon>
        <taxon>Niabella</taxon>
    </lineage>
</organism>